<dbReference type="SMART" id="SM01003">
    <property type="entry name" value="AlaDh_PNT_N"/>
    <property type="match status" value="1"/>
</dbReference>
<keyword evidence="4" id="KW-0547">Nucleotide-binding</keyword>
<feature type="domain" description="Alanine dehydrogenase/pyridine nucleotide transhydrogenase N-terminal" evidence="10">
    <location>
        <begin position="4"/>
        <end position="139"/>
    </location>
</feature>
<sequence>MLVFAPLPRDADETRTPLTPSVVKKLVGEGLDVTVEPGLGAKSFISDQDFTDAGATLAGPGHHAWEDADIVVKVDAPTPEQVGRMREGAAVVGLLSPTLEHDVVRAAVGAKVSAVSLEFVPRTSRAQSMDVLSSQANLAGYKAVLLGANHCPKLMPMMITAAGTLSPGRVMVVGVGVAGLQAIATAKRLGAIVEAYDVRPATKEQVLSLGARFIELPNAGGGETEGGYAKEQTDEERAQQAELMAKHVTGSDVVVTTAAVFGKAPPVLIPADVVADMKPGSVIVDLAANEAHGRGNCELTQPGQIITTDNQVTIVGTTNLPGTLPVHASSVFANNVWALLETMIEQPEVDEESNAAPKQPSLKIDLDDDIHVGALITHAGQIVNDLVKDMIDPAPEQTSD</sequence>
<dbReference type="SUPFAM" id="SSF52283">
    <property type="entry name" value="Formate/glycerate dehydrogenase catalytic domain-like"/>
    <property type="match status" value="1"/>
</dbReference>
<evidence type="ECO:0000313" key="11">
    <source>
        <dbReference type="EMBL" id="MBB6428499.1"/>
    </source>
</evidence>
<proteinExistence type="inferred from homology"/>
<dbReference type="SUPFAM" id="SSF51735">
    <property type="entry name" value="NAD(P)-binding Rossmann-fold domains"/>
    <property type="match status" value="1"/>
</dbReference>
<keyword evidence="12" id="KW-1185">Reference proteome</keyword>
<dbReference type="Gene3D" id="3.40.50.720">
    <property type="entry name" value="NAD(P)-binding Rossmann-like Domain"/>
    <property type="match status" value="2"/>
</dbReference>
<dbReference type="GO" id="GO:0008750">
    <property type="term" value="F:proton-translocating NAD(P)+ transhydrogenase activity"/>
    <property type="evidence" value="ECO:0007669"/>
    <property type="project" value="UniProtKB-EC"/>
</dbReference>
<dbReference type="AlphaFoldDB" id="A0A7X0H652"/>
<dbReference type="InterPro" id="IPR008143">
    <property type="entry name" value="Ala_DH/PNT_CS2"/>
</dbReference>
<evidence type="ECO:0000259" key="9">
    <source>
        <dbReference type="SMART" id="SM01002"/>
    </source>
</evidence>
<gene>
    <name evidence="11" type="ORF">HNQ40_000305</name>
</gene>
<dbReference type="InterPro" id="IPR007886">
    <property type="entry name" value="AlaDH/PNT_N"/>
</dbReference>
<evidence type="ECO:0000256" key="5">
    <source>
        <dbReference type="ARBA" id="ARBA00022857"/>
    </source>
</evidence>
<evidence type="ECO:0000259" key="10">
    <source>
        <dbReference type="SMART" id="SM01003"/>
    </source>
</evidence>
<dbReference type="PROSITE" id="PS00837">
    <property type="entry name" value="ALADH_PNT_2"/>
    <property type="match status" value="1"/>
</dbReference>
<dbReference type="CDD" id="cd05304">
    <property type="entry name" value="Rubrum_tdh"/>
    <property type="match status" value="1"/>
</dbReference>
<evidence type="ECO:0000256" key="2">
    <source>
        <dbReference type="ARBA" id="ARBA00005689"/>
    </source>
</evidence>
<dbReference type="PANTHER" id="PTHR10160">
    <property type="entry name" value="NAD(P) TRANSHYDROGENASE"/>
    <property type="match status" value="1"/>
</dbReference>
<comment type="catalytic activity">
    <reaction evidence="8">
        <text>NAD(+) + NADPH + H(+)(in) = NADH + NADP(+) + H(+)(out)</text>
        <dbReference type="Rhea" id="RHEA:47992"/>
        <dbReference type="ChEBI" id="CHEBI:15378"/>
        <dbReference type="ChEBI" id="CHEBI:57540"/>
        <dbReference type="ChEBI" id="CHEBI:57783"/>
        <dbReference type="ChEBI" id="CHEBI:57945"/>
        <dbReference type="ChEBI" id="CHEBI:58349"/>
        <dbReference type="EC" id="7.1.1.1"/>
    </reaction>
</comment>
<dbReference type="PANTHER" id="PTHR10160:SF19">
    <property type="entry name" value="PROTON-TRANSLOCATING NAD(P)(+) TRANSHYDROGENASE"/>
    <property type="match status" value="1"/>
</dbReference>
<comment type="function">
    <text evidence="1">The transhydrogenation between NADH and NADP is coupled to respiration and ATP hydrolysis and functions as a proton pump across the membrane.</text>
</comment>
<feature type="domain" description="Alanine dehydrogenase/pyridine nucleotide transhydrogenase NAD(H)-binding" evidence="9">
    <location>
        <begin position="148"/>
        <end position="316"/>
    </location>
</feature>
<dbReference type="Pfam" id="PF05222">
    <property type="entry name" value="AlaDh_PNT_N"/>
    <property type="match status" value="1"/>
</dbReference>
<reference evidence="11 12" key="1">
    <citation type="submission" date="2020-08" db="EMBL/GenBank/DDBJ databases">
        <title>Genomic Encyclopedia of Type Strains, Phase IV (KMG-IV): sequencing the most valuable type-strain genomes for metagenomic binning, comparative biology and taxonomic classification.</title>
        <authorList>
            <person name="Goeker M."/>
        </authorList>
    </citation>
    <scope>NUCLEOTIDE SEQUENCE [LARGE SCALE GENOMIC DNA]</scope>
    <source>
        <strain evidence="11 12">DSM 103725</strain>
    </source>
</reference>
<evidence type="ECO:0000256" key="8">
    <source>
        <dbReference type="ARBA" id="ARBA00048202"/>
    </source>
</evidence>
<dbReference type="RefSeq" id="WP_184675698.1">
    <property type="nucleotide sequence ID" value="NZ_JACHGY010000001.1"/>
</dbReference>
<evidence type="ECO:0000256" key="6">
    <source>
        <dbReference type="ARBA" id="ARBA00022967"/>
    </source>
</evidence>
<evidence type="ECO:0000256" key="4">
    <source>
        <dbReference type="ARBA" id="ARBA00022741"/>
    </source>
</evidence>
<accession>A0A7X0H652</accession>
<keyword evidence="5" id="KW-0521">NADP</keyword>
<dbReference type="GO" id="GO:0005886">
    <property type="term" value="C:plasma membrane"/>
    <property type="evidence" value="ECO:0007669"/>
    <property type="project" value="TreeGrafter"/>
</dbReference>
<comment type="caution">
    <text evidence="11">The sequence shown here is derived from an EMBL/GenBank/DDBJ whole genome shotgun (WGS) entry which is preliminary data.</text>
</comment>
<dbReference type="GO" id="GO:0050661">
    <property type="term" value="F:NADP binding"/>
    <property type="evidence" value="ECO:0007669"/>
    <property type="project" value="TreeGrafter"/>
</dbReference>
<dbReference type="GO" id="GO:0006740">
    <property type="term" value="P:NADPH regeneration"/>
    <property type="evidence" value="ECO:0007669"/>
    <property type="project" value="TreeGrafter"/>
</dbReference>
<dbReference type="EC" id="7.1.1.1" evidence="3"/>
<name>A0A7X0H652_9BACT</name>
<dbReference type="Proteomes" id="UP000541810">
    <property type="component" value="Unassembled WGS sequence"/>
</dbReference>
<evidence type="ECO:0000256" key="1">
    <source>
        <dbReference type="ARBA" id="ARBA00003943"/>
    </source>
</evidence>
<dbReference type="EMBL" id="JACHGY010000001">
    <property type="protein sequence ID" value="MBB6428499.1"/>
    <property type="molecule type" value="Genomic_DNA"/>
</dbReference>
<comment type="similarity">
    <text evidence="2">Belongs to the AlaDH/PNT family.</text>
</comment>
<evidence type="ECO:0000256" key="7">
    <source>
        <dbReference type="ARBA" id="ARBA00023027"/>
    </source>
</evidence>
<protein>
    <recommendedName>
        <fullName evidence="3">proton-translocating NAD(P)(+) transhydrogenase</fullName>
        <ecNumber evidence="3">7.1.1.1</ecNumber>
    </recommendedName>
</protein>
<dbReference type="GO" id="GO:0016491">
    <property type="term" value="F:oxidoreductase activity"/>
    <property type="evidence" value="ECO:0007669"/>
    <property type="project" value="UniProtKB-KW"/>
</dbReference>
<dbReference type="InterPro" id="IPR007698">
    <property type="entry name" value="AlaDH/PNT_NAD(H)-bd"/>
</dbReference>
<evidence type="ECO:0000313" key="12">
    <source>
        <dbReference type="Proteomes" id="UP000541810"/>
    </source>
</evidence>
<keyword evidence="11" id="KW-0560">Oxidoreductase</keyword>
<dbReference type="InterPro" id="IPR036291">
    <property type="entry name" value="NAD(P)-bd_dom_sf"/>
</dbReference>
<dbReference type="Pfam" id="PF01262">
    <property type="entry name" value="AlaDh_PNT_C"/>
    <property type="match status" value="1"/>
</dbReference>
<keyword evidence="7" id="KW-0520">NAD</keyword>
<organism evidence="11 12">
    <name type="scientific">Algisphaera agarilytica</name>
    <dbReference type="NCBI Taxonomy" id="1385975"/>
    <lineage>
        <taxon>Bacteria</taxon>
        <taxon>Pseudomonadati</taxon>
        <taxon>Planctomycetota</taxon>
        <taxon>Phycisphaerae</taxon>
        <taxon>Phycisphaerales</taxon>
        <taxon>Phycisphaeraceae</taxon>
        <taxon>Algisphaera</taxon>
    </lineage>
</organism>
<keyword evidence="6" id="KW-1278">Translocase</keyword>
<dbReference type="SMART" id="SM01002">
    <property type="entry name" value="AlaDh_PNT_C"/>
    <property type="match status" value="1"/>
</dbReference>
<evidence type="ECO:0000256" key="3">
    <source>
        <dbReference type="ARBA" id="ARBA00012943"/>
    </source>
</evidence>